<protein>
    <submittedName>
        <fullName evidence="1">Uncharacterized protein</fullName>
    </submittedName>
</protein>
<comment type="caution">
    <text evidence="1">The sequence shown here is derived from an EMBL/GenBank/DDBJ whole genome shotgun (WGS) entry which is preliminary data.</text>
</comment>
<gene>
    <name evidence="1" type="ORF">ANCCAN_27256</name>
</gene>
<proteinExistence type="predicted"/>
<dbReference type="EMBL" id="JOJR01005272">
    <property type="protein sequence ID" value="RCN27011.1"/>
    <property type="molecule type" value="Genomic_DNA"/>
</dbReference>
<name>A0A368F4G7_ANCCA</name>
<organism evidence="1 2">
    <name type="scientific">Ancylostoma caninum</name>
    <name type="common">Dog hookworm</name>
    <dbReference type="NCBI Taxonomy" id="29170"/>
    <lineage>
        <taxon>Eukaryota</taxon>
        <taxon>Metazoa</taxon>
        <taxon>Ecdysozoa</taxon>
        <taxon>Nematoda</taxon>
        <taxon>Chromadorea</taxon>
        <taxon>Rhabditida</taxon>
        <taxon>Rhabditina</taxon>
        <taxon>Rhabditomorpha</taxon>
        <taxon>Strongyloidea</taxon>
        <taxon>Ancylostomatidae</taxon>
        <taxon>Ancylostomatinae</taxon>
        <taxon>Ancylostoma</taxon>
    </lineage>
</organism>
<dbReference type="Proteomes" id="UP000252519">
    <property type="component" value="Unassembled WGS sequence"/>
</dbReference>
<accession>A0A368F4G7</accession>
<sequence length="59" mass="6954">MLTLSLQIWRLSGKHMHSSIRIKPNRAKRTVLASLTKKSRKSLLNYEDSYLRWDPDTDP</sequence>
<evidence type="ECO:0000313" key="2">
    <source>
        <dbReference type="Proteomes" id="UP000252519"/>
    </source>
</evidence>
<evidence type="ECO:0000313" key="1">
    <source>
        <dbReference type="EMBL" id="RCN27011.1"/>
    </source>
</evidence>
<reference evidence="1 2" key="1">
    <citation type="submission" date="2014-10" db="EMBL/GenBank/DDBJ databases">
        <title>Draft genome of the hookworm Ancylostoma caninum.</title>
        <authorList>
            <person name="Mitreva M."/>
        </authorList>
    </citation>
    <scope>NUCLEOTIDE SEQUENCE [LARGE SCALE GENOMIC DNA]</scope>
    <source>
        <strain evidence="1 2">Baltimore</strain>
    </source>
</reference>
<dbReference type="AlphaFoldDB" id="A0A368F4G7"/>
<keyword evidence="2" id="KW-1185">Reference proteome</keyword>